<dbReference type="EMBL" id="CM040455">
    <property type="protein sequence ID" value="MCI4375863.1"/>
    <property type="molecule type" value="Genomic_DNA"/>
</dbReference>
<dbReference type="Proteomes" id="UP000829447">
    <property type="component" value="Linkage Group LG2"/>
</dbReference>
<name>A0ACC5W9V8_PANGG</name>
<evidence type="ECO:0000313" key="2">
    <source>
        <dbReference type="Proteomes" id="UP000829447"/>
    </source>
</evidence>
<keyword evidence="2" id="KW-1185">Reference proteome</keyword>
<gene>
    <name evidence="1" type="ORF">PGIGA_G00114530</name>
</gene>
<reference evidence="1 2" key="1">
    <citation type="journal article" date="2022" name="bioRxiv">
        <title>An ancient truncated duplication of the anti-Mullerian hormone receptor type 2 gene is a potential conserved master sex determinant in the Pangasiidae catfish family.</title>
        <authorList>
            <person name="Wen M."/>
            <person name="Pan Q."/>
            <person name="Jouanno E."/>
            <person name="Montfort J."/>
            <person name="Zahm M."/>
            <person name="Cabau C."/>
            <person name="Klopp C."/>
            <person name="Iampietro C."/>
            <person name="Roques C."/>
            <person name="Bouchez O."/>
            <person name="Castinel A."/>
            <person name="Donnadieu C."/>
            <person name="Parrinello H."/>
            <person name="Poncet C."/>
            <person name="Belmonte E."/>
            <person name="Gautier V."/>
            <person name="Avarre J.-C."/>
            <person name="Dugue R."/>
            <person name="Gustiano R."/>
            <person name="Ha T.T.T."/>
            <person name="Campet M."/>
            <person name="Sriphairoj K."/>
            <person name="Ribolli J."/>
            <person name="de Almeida F.L."/>
            <person name="Desvignes T."/>
            <person name="Postlethwait J.H."/>
            <person name="Bucao C.F."/>
            <person name="Robinson-Rechavi M."/>
            <person name="Bobe J."/>
            <person name="Herpin A."/>
            <person name="Guiguen Y."/>
        </authorList>
    </citation>
    <scope>NUCLEOTIDE SEQUENCE [LARGE SCALE GENOMIC DNA]</scope>
    <source>
        <strain evidence="1">YG-Dec2019</strain>
    </source>
</reference>
<proteinExistence type="predicted"/>
<sequence length="1361" mass="153488">MFSFVIMCTILTNCAFMTLSSPPDWAKNVEYTFTGIYTFESLIKILARGFCVGKFTFLRDPWNWLDFSVIVMAYVTEFVDLGNVSALRTFRVLRALKTISVIPGLKTIVGALIQSVKKLSDVMILTVFCLSVFALIGLQLFMGNLRQKCVRVPQWNDTQSSTENNLTAALNISTGIELLNTTNAFNWTEYINDKNNYYYLPNRRDALLCGNGSDAGQCPEGFFCIKAGRNPDYGYTSFDTFSWAFLSLFRLMTQDFWENLYQQTLRAAGKPYMVFFVLVIFLGSFYLVNLILAVVAMAYDEQNQATIEEAQQKEEEFQAMLEQLKRQQEEAQQVAAAAATESGEYSGRGGLSEESSSGGSRLSSKSAKERRNRRKKRKQREEEEEKADQEKFHKSESEDSIRRSGFRFSIDANRLSYEKKCSTPNQSLLSIRGSIFSPRRNSRASLFSFRGRARDFGSENDFADDEHSTFEDSDSRRGSLFVPRRIERRSSTVSQCSLTAPRIMLPANGKMHCTVDCNGVVSLVGGASVPTSPIGRLLPEGTTTESEARKKRSGSRQASDYLDDAAARKRALSVASILTNTMEELEESRQKCPPCWYKFANSFLIWDCCPQWLKVKELVNMVVMDPFVDLAITICIVLNTVFMAMEHYPMTKEFNDVLSVGNLVFTGIFTAEMCLKVIALDPYYYFQEGWNIFDGIIVSLSLMELGLANVEGLSVLRSFRLLRVFKLAKSWPTLNMLIKIIGNSVGALGNLTLVLAIIVFIFAVVGMQLFGKSYRDCVCKIAVDCELPRWHMVDFFHSFLIVFRVLCGEWIETMWDCMEVAGQTMCLIVFMMVMVIGNLVVLNLFLALLLSSFSADNLASTDDDSEMNNLQIAVGRIQRGIAFVKSTLRQFLQSLFLAGTKPGTLDEEKPLDDLHSDGKENCLANHAPVAVDLGKDFLKEGCVSPSNGVESHGKYGIEEGDYMSFIHNPSLTVTVPIAVGESDFENLNTEDFSSESSDVEGSKEKLPVDTVLSSSEGSTVDIRPPGEGAESVELEPEESLDPEDCFTEGCMMRFQCCQVDVEKGRWRNWWTLRKTCFIIVEHNWFESFIIFMILLSSGALAFEDIYIEQRKTVKTVLEYADKVFTYVFILEMLLKWVAYGFVKYFTNAWCWLDFLIVDVSLVSLVATALGYSELSAIKSLRTLRALRPLRALSRFEGMRVVVNALLGAIPSIMNVLLVCLIFWLIFSIMGVNLFAGKYYHCVNSTTGDLLPISVVNNKSECLALVNNSARWKNVKINFDNVGAGYLALLQVATFKGWMDIMYAAVDSRNLEEQPEYEVNLYMYLYFVIFIIFGSFFTLNLFIGVIIDNFNQQKKKMSVYSG</sequence>
<accession>A0ACC5W9V8</accession>
<comment type="caution">
    <text evidence="1">The sequence shown here is derived from an EMBL/GenBank/DDBJ whole genome shotgun (WGS) entry which is preliminary data.</text>
</comment>
<evidence type="ECO:0000313" key="1">
    <source>
        <dbReference type="EMBL" id="MCI4375863.1"/>
    </source>
</evidence>
<protein>
    <submittedName>
        <fullName evidence="1">Uncharacterized protein</fullName>
    </submittedName>
</protein>
<organism evidence="1 2">
    <name type="scientific">Pangasianodon gigas</name>
    <name type="common">Mekong giant catfish</name>
    <name type="synonym">Pangasius gigas</name>
    <dbReference type="NCBI Taxonomy" id="30993"/>
    <lineage>
        <taxon>Eukaryota</taxon>
        <taxon>Metazoa</taxon>
        <taxon>Chordata</taxon>
        <taxon>Craniata</taxon>
        <taxon>Vertebrata</taxon>
        <taxon>Euteleostomi</taxon>
        <taxon>Actinopterygii</taxon>
        <taxon>Neopterygii</taxon>
        <taxon>Teleostei</taxon>
        <taxon>Ostariophysi</taxon>
        <taxon>Siluriformes</taxon>
        <taxon>Pangasiidae</taxon>
        <taxon>Pangasianodon</taxon>
    </lineage>
</organism>